<feature type="region of interest" description="Disordered" evidence="1">
    <location>
        <begin position="1"/>
        <end position="25"/>
    </location>
</feature>
<evidence type="ECO:0000256" key="1">
    <source>
        <dbReference type="SAM" id="MobiDB-lite"/>
    </source>
</evidence>
<protein>
    <submittedName>
        <fullName evidence="2">Uncharacterized protein</fullName>
    </submittedName>
</protein>
<accession>A0A8H4VRY2</accession>
<evidence type="ECO:0000313" key="2">
    <source>
        <dbReference type="EMBL" id="KAF4617864.1"/>
    </source>
</evidence>
<organism evidence="2 3">
    <name type="scientific">Agrocybe pediades</name>
    <dbReference type="NCBI Taxonomy" id="84607"/>
    <lineage>
        <taxon>Eukaryota</taxon>
        <taxon>Fungi</taxon>
        <taxon>Dikarya</taxon>
        <taxon>Basidiomycota</taxon>
        <taxon>Agaricomycotina</taxon>
        <taxon>Agaricomycetes</taxon>
        <taxon>Agaricomycetidae</taxon>
        <taxon>Agaricales</taxon>
        <taxon>Agaricineae</taxon>
        <taxon>Strophariaceae</taxon>
        <taxon>Agrocybe</taxon>
    </lineage>
</organism>
<dbReference type="EMBL" id="JAACJL010000030">
    <property type="protein sequence ID" value="KAF4617864.1"/>
    <property type="molecule type" value="Genomic_DNA"/>
</dbReference>
<reference evidence="2 3" key="1">
    <citation type="submission" date="2019-12" db="EMBL/GenBank/DDBJ databases">
        <authorList>
            <person name="Floudas D."/>
            <person name="Bentzer J."/>
            <person name="Ahren D."/>
            <person name="Johansson T."/>
            <person name="Persson P."/>
            <person name="Tunlid A."/>
        </authorList>
    </citation>
    <scope>NUCLEOTIDE SEQUENCE [LARGE SCALE GENOMIC DNA]</scope>
    <source>
        <strain evidence="2 3">CBS 102.39</strain>
    </source>
</reference>
<dbReference type="AlphaFoldDB" id="A0A8H4VRY2"/>
<sequence>MMQPLDAQRISGPSSPTYRTPKPTRPYHVPWFLPPESPESSPGARTIEIQRCTSTDSSAVSVINSSFSMTGDIDDQTSRTSSPDSTLYSKICEVAIASLDIDEDEELLAQATSSCLVRGTTPEPPQDRAWAHAMQIAATSRDPMLMKRCMNYVSRSIREWTEDDMIDLTRQLVWGASDSGIANINDHFAALVVLLRDAFSRVRRVHVRLDERFLWHLNKSLTTTFECCWNDDSYKAVGSFLGLTATKTLERQVACALAQCKFIGSLYRQNILGRSCIEFCIGILIRHTTTLEYLAGLSNLLFQAGTKLWRDYRDPKATIDMLKEIVLKAAEGIMDNRALYPNLISLKTTEAQVQHILSNLDDYIQHLDPAYVPEYLAIQYRHS</sequence>
<proteinExistence type="predicted"/>
<name>A0A8H4VRY2_9AGAR</name>
<keyword evidence="3" id="KW-1185">Reference proteome</keyword>
<comment type="caution">
    <text evidence="2">The sequence shown here is derived from an EMBL/GenBank/DDBJ whole genome shotgun (WGS) entry which is preliminary data.</text>
</comment>
<evidence type="ECO:0000313" key="3">
    <source>
        <dbReference type="Proteomes" id="UP000521872"/>
    </source>
</evidence>
<dbReference type="Proteomes" id="UP000521872">
    <property type="component" value="Unassembled WGS sequence"/>
</dbReference>
<gene>
    <name evidence="2" type="ORF">D9613_005725</name>
</gene>